<proteinExistence type="predicted"/>
<dbReference type="InterPro" id="IPR053658">
    <property type="entry name" value="Cdv_Coordination_Protein"/>
</dbReference>
<organism evidence="1 2">
    <name type="scientific">Saccharolobus caldissimus</name>
    <dbReference type="NCBI Taxonomy" id="1702097"/>
    <lineage>
        <taxon>Archaea</taxon>
        <taxon>Thermoproteota</taxon>
        <taxon>Thermoprotei</taxon>
        <taxon>Sulfolobales</taxon>
        <taxon>Sulfolobaceae</taxon>
        <taxon>Saccharolobus</taxon>
    </lineage>
</organism>
<dbReference type="GeneID" id="68865086"/>
<dbReference type="EMBL" id="AP025226">
    <property type="protein sequence ID" value="BDB97341.1"/>
    <property type="molecule type" value="Genomic_DNA"/>
</dbReference>
<dbReference type="KEGG" id="scas:SACC_03580"/>
<keyword evidence="2" id="KW-1185">Reference proteome</keyword>
<name>A0AAQ4CNG0_9CREN</name>
<reference evidence="1 2" key="1">
    <citation type="journal article" date="2022" name="Microbiol. Resour. Announc.">
        <title>Complete Genome Sequence of the Hyperthermophilic and Acidophilic Archaeon Saccharolobus caldissimus Strain HS-3T.</title>
        <authorList>
            <person name="Sakai H.D."/>
            <person name="Kurosawa N."/>
        </authorList>
    </citation>
    <scope>NUCLEOTIDE SEQUENCE [LARGE SCALE GENOMIC DNA]</scope>
    <source>
        <strain evidence="1 2">JCM32116</strain>
    </source>
</reference>
<evidence type="ECO:0000313" key="2">
    <source>
        <dbReference type="Proteomes" id="UP001319921"/>
    </source>
</evidence>
<dbReference type="Proteomes" id="UP001319921">
    <property type="component" value="Chromosome"/>
</dbReference>
<dbReference type="NCBIfam" id="NF041009">
    <property type="entry name" value="cell_div_CdvB3"/>
    <property type="match status" value="1"/>
</dbReference>
<sequence length="169" mass="19888">MKKKGKTLAELLIDVRITRKRIRNIIDRVRNRIDVYNEATIRNLSSFPHLSKMLARESEFLENVIDNLYTLEVLLEMLEIKMETLIYIGYIVNSAPAVIEAIKILKDDFSMIPEITLMLDEIYEGFYFNIEIPKEIKISSREEAKNILIEAENIAKKREKSEIYYQLNT</sequence>
<accession>A0AAQ4CNG0</accession>
<gene>
    <name evidence="1" type="ORF">SACC_03580</name>
</gene>
<dbReference type="AlphaFoldDB" id="A0AAQ4CNG0"/>
<dbReference type="RefSeq" id="WP_229571348.1">
    <property type="nucleotide sequence ID" value="NZ_AP025226.1"/>
</dbReference>
<evidence type="ECO:0000313" key="1">
    <source>
        <dbReference type="EMBL" id="BDB97341.1"/>
    </source>
</evidence>
<protein>
    <submittedName>
        <fullName evidence="1">Uncharacterized protein</fullName>
    </submittedName>
</protein>